<evidence type="ECO:0000313" key="3">
    <source>
        <dbReference type="Proteomes" id="UP000887159"/>
    </source>
</evidence>
<accession>A0A8X6W8S0</accession>
<evidence type="ECO:0000256" key="1">
    <source>
        <dbReference type="SAM" id="MobiDB-lite"/>
    </source>
</evidence>
<organism evidence="2 3">
    <name type="scientific">Trichonephila clavipes</name>
    <name type="common">Golden silk orbweaver</name>
    <name type="synonym">Nephila clavipes</name>
    <dbReference type="NCBI Taxonomy" id="2585209"/>
    <lineage>
        <taxon>Eukaryota</taxon>
        <taxon>Metazoa</taxon>
        <taxon>Ecdysozoa</taxon>
        <taxon>Arthropoda</taxon>
        <taxon>Chelicerata</taxon>
        <taxon>Arachnida</taxon>
        <taxon>Araneae</taxon>
        <taxon>Araneomorphae</taxon>
        <taxon>Entelegynae</taxon>
        <taxon>Araneoidea</taxon>
        <taxon>Nephilidae</taxon>
        <taxon>Trichonephila</taxon>
    </lineage>
</organism>
<feature type="region of interest" description="Disordered" evidence="1">
    <location>
        <begin position="1"/>
        <end position="80"/>
    </location>
</feature>
<sequence length="80" mass="9431">MNQVVLTEYNGDQMTREMRGRHNKEGQFDPEKAEKETIVLTSRSEQDQATRMPDEEVINNGKTRKGEERVQRNPCHWRSV</sequence>
<reference evidence="2" key="1">
    <citation type="submission" date="2020-08" db="EMBL/GenBank/DDBJ databases">
        <title>Multicomponent nature underlies the extraordinary mechanical properties of spider dragline silk.</title>
        <authorList>
            <person name="Kono N."/>
            <person name="Nakamura H."/>
            <person name="Mori M."/>
            <person name="Yoshida Y."/>
            <person name="Ohtoshi R."/>
            <person name="Malay A.D."/>
            <person name="Moran D.A.P."/>
            <person name="Tomita M."/>
            <person name="Numata K."/>
            <person name="Arakawa K."/>
        </authorList>
    </citation>
    <scope>NUCLEOTIDE SEQUENCE</scope>
</reference>
<gene>
    <name evidence="2" type="ORF">TNCV_4066231</name>
</gene>
<keyword evidence="3" id="KW-1185">Reference proteome</keyword>
<proteinExistence type="predicted"/>
<comment type="caution">
    <text evidence="2">The sequence shown here is derived from an EMBL/GenBank/DDBJ whole genome shotgun (WGS) entry which is preliminary data.</text>
</comment>
<dbReference type="AlphaFoldDB" id="A0A8X6W8S0"/>
<dbReference type="EMBL" id="BMAU01021392">
    <property type="protein sequence ID" value="GFY30373.1"/>
    <property type="molecule type" value="Genomic_DNA"/>
</dbReference>
<feature type="compositionally biased region" description="Basic and acidic residues" evidence="1">
    <location>
        <begin position="14"/>
        <end position="37"/>
    </location>
</feature>
<name>A0A8X6W8S0_TRICX</name>
<evidence type="ECO:0000313" key="2">
    <source>
        <dbReference type="EMBL" id="GFY30373.1"/>
    </source>
</evidence>
<feature type="compositionally biased region" description="Basic and acidic residues" evidence="1">
    <location>
        <begin position="44"/>
        <end position="54"/>
    </location>
</feature>
<dbReference type="Proteomes" id="UP000887159">
    <property type="component" value="Unassembled WGS sequence"/>
</dbReference>
<protein>
    <submittedName>
        <fullName evidence="2">Uncharacterized protein</fullName>
    </submittedName>
</protein>
<feature type="compositionally biased region" description="Polar residues" evidence="1">
    <location>
        <begin position="1"/>
        <end position="13"/>
    </location>
</feature>